<dbReference type="PANTHER" id="PTHR46211:SF14">
    <property type="entry name" value="GLYCEROPHOSPHODIESTER PHOSPHODIESTERASE"/>
    <property type="match status" value="1"/>
</dbReference>
<dbReference type="PANTHER" id="PTHR46211">
    <property type="entry name" value="GLYCEROPHOSPHORYL DIESTER PHOSPHODIESTERASE"/>
    <property type="match status" value="1"/>
</dbReference>
<sequence>MNRTPLTPTPLVYGHRGDRSRAPDNTLEAYRLAVEAGADGIELDVRRTADGVLIMSHDAQHGDMPPFIEMTMAEVRDQIPEVPTLIEMLAFVPPHIWLNVEIKNDPQDSYHDPTRRIVDQTIATIDEHDSLDRILLSSFDVEAMQRAADLHPDLLRGQLIREPVSLADGIAAATAQHANAVHPNVLYFSDNPAASMEGIHSAGLAAV</sequence>
<gene>
    <name evidence="3" type="ORF">MNBD_ACTINO01-2475</name>
</gene>
<dbReference type="Pfam" id="PF03009">
    <property type="entry name" value="GDPD"/>
    <property type="match status" value="1"/>
</dbReference>
<dbReference type="EC" id="3.1.4.46" evidence="3"/>
<name>A0A3B0T7B7_9ZZZZ</name>
<dbReference type="CDD" id="cd08556">
    <property type="entry name" value="GDPD"/>
    <property type="match status" value="1"/>
</dbReference>
<dbReference type="PROSITE" id="PS51704">
    <property type="entry name" value="GP_PDE"/>
    <property type="match status" value="1"/>
</dbReference>
<evidence type="ECO:0000256" key="1">
    <source>
        <dbReference type="SAM" id="MobiDB-lite"/>
    </source>
</evidence>
<protein>
    <submittedName>
        <fullName evidence="3">Glycerophosphoryl diester phosphodiesterase</fullName>
        <ecNumber evidence="3">3.1.4.46</ecNumber>
    </submittedName>
</protein>
<dbReference type="AlphaFoldDB" id="A0A3B0T7B7"/>
<dbReference type="InterPro" id="IPR017946">
    <property type="entry name" value="PLC-like_Pdiesterase_TIM-brl"/>
</dbReference>
<dbReference type="Gene3D" id="3.20.20.190">
    <property type="entry name" value="Phosphatidylinositol (PI) phosphodiesterase"/>
    <property type="match status" value="1"/>
</dbReference>
<feature type="domain" description="GP-PDE" evidence="2">
    <location>
        <begin position="10"/>
        <end position="207"/>
    </location>
</feature>
<accession>A0A3B0T7B7</accession>
<organism evidence="3">
    <name type="scientific">hydrothermal vent metagenome</name>
    <dbReference type="NCBI Taxonomy" id="652676"/>
    <lineage>
        <taxon>unclassified sequences</taxon>
        <taxon>metagenomes</taxon>
        <taxon>ecological metagenomes</taxon>
    </lineage>
</organism>
<dbReference type="GO" id="GO:0006629">
    <property type="term" value="P:lipid metabolic process"/>
    <property type="evidence" value="ECO:0007669"/>
    <property type="project" value="InterPro"/>
</dbReference>
<evidence type="ECO:0000313" key="3">
    <source>
        <dbReference type="EMBL" id="VAW09237.1"/>
    </source>
</evidence>
<proteinExistence type="predicted"/>
<dbReference type="GO" id="GO:0008889">
    <property type="term" value="F:glycerophosphodiester phosphodiesterase activity"/>
    <property type="evidence" value="ECO:0007669"/>
    <property type="project" value="UniProtKB-EC"/>
</dbReference>
<evidence type="ECO:0000259" key="2">
    <source>
        <dbReference type="PROSITE" id="PS51704"/>
    </source>
</evidence>
<reference evidence="3" key="1">
    <citation type="submission" date="2018-06" db="EMBL/GenBank/DDBJ databases">
        <authorList>
            <person name="Zhirakovskaya E."/>
        </authorList>
    </citation>
    <scope>NUCLEOTIDE SEQUENCE</scope>
</reference>
<dbReference type="EMBL" id="UOEI01000699">
    <property type="protein sequence ID" value="VAW09237.1"/>
    <property type="molecule type" value="Genomic_DNA"/>
</dbReference>
<dbReference type="InterPro" id="IPR030395">
    <property type="entry name" value="GP_PDE_dom"/>
</dbReference>
<dbReference type="SUPFAM" id="SSF51695">
    <property type="entry name" value="PLC-like phosphodiesterases"/>
    <property type="match status" value="1"/>
</dbReference>
<keyword evidence="3" id="KW-0378">Hydrolase</keyword>
<feature type="region of interest" description="Disordered" evidence="1">
    <location>
        <begin position="1"/>
        <end position="20"/>
    </location>
</feature>
<feature type="non-terminal residue" evidence="3">
    <location>
        <position position="207"/>
    </location>
</feature>